<dbReference type="RefSeq" id="WP_085051232.1">
    <property type="nucleotide sequence ID" value="NZ_LNQR01000028.1"/>
</dbReference>
<feature type="binding site" evidence="8">
    <location>
        <position position="188"/>
    </location>
    <ligand>
        <name>ATP</name>
        <dbReference type="ChEBI" id="CHEBI:30616"/>
    </ligand>
</feature>
<dbReference type="EMBL" id="LNQR01000028">
    <property type="protein sequence ID" value="KWT91801.1"/>
    <property type="molecule type" value="Genomic_DNA"/>
</dbReference>
<keyword evidence="2 8" id="KW-0436">Ligase</keyword>
<name>A0ABR5SM93_9BACT</name>
<protein>
    <recommendedName>
        <fullName evidence="8">Tryptophan--tRNA ligase</fullName>
        <ecNumber evidence="8">6.1.1.2</ecNumber>
    </recommendedName>
    <alternativeName>
        <fullName evidence="8">Tryptophanyl-tRNA synthetase</fullName>
        <shortName evidence="8">TrpRS</shortName>
    </alternativeName>
</protein>
<dbReference type="InterPro" id="IPR050203">
    <property type="entry name" value="Trp-tRNA_synthetase"/>
</dbReference>
<gene>
    <name evidence="8 10" type="primary">trpS</name>
    <name evidence="10" type="ORF">ASN18_0703</name>
</gene>
<feature type="binding site" evidence="8">
    <location>
        <begin position="149"/>
        <end position="151"/>
    </location>
    <ligand>
        <name>ATP</name>
        <dbReference type="ChEBI" id="CHEBI:30616"/>
    </ligand>
</feature>
<evidence type="ECO:0000256" key="8">
    <source>
        <dbReference type="HAMAP-Rule" id="MF_00140"/>
    </source>
</evidence>
<comment type="subcellular location">
    <subcellularLocation>
        <location evidence="8">Cytoplasm</location>
    </subcellularLocation>
</comment>
<evidence type="ECO:0000256" key="5">
    <source>
        <dbReference type="ARBA" id="ARBA00022917"/>
    </source>
</evidence>
<evidence type="ECO:0000256" key="1">
    <source>
        <dbReference type="ARBA" id="ARBA00005594"/>
    </source>
</evidence>
<dbReference type="NCBIfam" id="TIGR00233">
    <property type="entry name" value="trpS"/>
    <property type="match status" value="1"/>
</dbReference>
<dbReference type="PROSITE" id="PS00178">
    <property type="entry name" value="AA_TRNA_LIGASE_I"/>
    <property type="match status" value="1"/>
</dbReference>
<dbReference type="EC" id="6.1.1.2" evidence="8"/>
<keyword evidence="5 8" id="KW-0648">Protein biosynthesis</keyword>
<dbReference type="InterPro" id="IPR014729">
    <property type="entry name" value="Rossmann-like_a/b/a_fold"/>
</dbReference>
<dbReference type="Pfam" id="PF00579">
    <property type="entry name" value="tRNA-synt_1b"/>
    <property type="match status" value="1"/>
</dbReference>
<dbReference type="InterPro" id="IPR024109">
    <property type="entry name" value="Trp-tRNA-ligase_bac-type"/>
</dbReference>
<keyword evidence="8" id="KW-0963">Cytoplasm</keyword>
<comment type="function">
    <text evidence="8">Catalyzes the attachment of tryptophan to tRNA(Trp).</text>
</comment>
<evidence type="ECO:0000313" key="11">
    <source>
        <dbReference type="Proteomes" id="UP000060487"/>
    </source>
</evidence>
<dbReference type="PANTHER" id="PTHR43766:SF1">
    <property type="entry name" value="TRYPTOPHAN--TRNA LIGASE, MITOCHONDRIAL"/>
    <property type="match status" value="1"/>
</dbReference>
<dbReference type="CDD" id="cd00806">
    <property type="entry name" value="TrpRS_core"/>
    <property type="match status" value="1"/>
</dbReference>
<keyword evidence="11" id="KW-1185">Reference proteome</keyword>
<sequence>MKERVLSGMQPSGYLHLGNFAGALKNWVRLQDIYDCFYCVVDWHALTSNYANPSPIADYKHDMLINFIAAGLDPNKCTIFLQSAVKQHAELHLLLSMITPLGWLERVPTYKEKQTEIKDKDLNTYGFLGYPVLQAADILIYKARHVPVGVDQIPHLELTREIARRFEFLYGKGILTEPEPLLTESPKVVGLDGRKMSKSYDNAIYLSDTPEQIDKKIRQMMTDPARKRKTDKGDPELSPVYALHKIFSSPDEIAHVAAACKTAEIGCIDCKRILIKNISKELEPLWSKREELTGSPSMLKDILNAGNRRAAAEAEKTMELIREAMNLS</sequence>
<evidence type="ECO:0000256" key="9">
    <source>
        <dbReference type="RuleBase" id="RU363036"/>
    </source>
</evidence>
<feature type="binding site" evidence="8">
    <location>
        <begin position="195"/>
        <end position="199"/>
    </location>
    <ligand>
        <name>ATP</name>
        <dbReference type="ChEBI" id="CHEBI:30616"/>
    </ligand>
</feature>
<reference evidence="10 11" key="1">
    <citation type="submission" date="2015-11" db="EMBL/GenBank/DDBJ databases">
        <authorList>
            <person name="Lin W."/>
        </authorList>
    </citation>
    <scope>NUCLEOTIDE SEQUENCE [LARGE SCALE GENOMIC DNA]</scope>
    <source>
        <strain evidence="10 11">HCH-1</strain>
    </source>
</reference>
<feature type="binding site" evidence="8">
    <location>
        <begin position="18"/>
        <end position="19"/>
    </location>
    <ligand>
        <name>ATP</name>
        <dbReference type="ChEBI" id="CHEBI:30616"/>
    </ligand>
</feature>
<comment type="catalytic activity">
    <reaction evidence="7 8">
        <text>tRNA(Trp) + L-tryptophan + ATP = L-tryptophyl-tRNA(Trp) + AMP + diphosphate + H(+)</text>
        <dbReference type="Rhea" id="RHEA:24080"/>
        <dbReference type="Rhea" id="RHEA-COMP:9671"/>
        <dbReference type="Rhea" id="RHEA-COMP:9705"/>
        <dbReference type="ChEBI" id="CHEBI:15378"/>
        <dbReference type="ChEBI" id="CHEBI:30616"/>
        <dbReference type="ChEBI" id="CHEBI:33019"/>
        <dbReference type="ChEBI" id="CHEBI:57912"/>
        <dbReference type="ChEBI" id="CHEBI:78442"/>
        <dbReference type="ChEBI" id="CHEBI:78535"/>
        <dbReference type="ChEBI" id="CHEBI:456215"/>
        <dbReference type="EC" id="6.1.1.2"/>
    </reaction>
</comment>
<dbReference type="InterPro" id="IPR002305">
    <property type="entry name" value="aa-tRNA-synth_Ic"/>
</dbReference>
<evidence type="ECO:0000256" key="6">
    <source>
        <dbReference type="ARBA" id="ARBA00023146"/>
    </source>
</evidence>
<evidence type="ECO:0000256" key="3">
    <source>
        <dbReference type="ARBA" id="ARBA00022741"/>
    </source>
</evidence>
<organism evidence="10 11">
    <name type="scientific">Candidatus Magnetominusculus xianensis</name>
    <dbReference type="NCBI Taxonomy" id="1748249"/>
    <lineage>
        <taxon>Bacteria</taxon>
        <taxon>Pseudomonadati</taxon>
        <taxon>Nitrospirota</taxon>
        <taxon>Nitrospiria</taxon>
        <taxon>Nitrospirales</taxon>
        <taxon>Nitrospiraceae</taxon>
        <taxon>Candidatus Magnetominusculus</taxon>
    </lineage>
</organism>
<dbReference type="SUPFAM" id="SSF52374">
    <property type="entry name" value="Nucleotidylyl transferase"/>
    <property type="match status" value="1"/>
</dbReference>
<dbReference type="Gene3D" id="3.40.50.620">
    <property type="entry name" value="HUPs"/>
    <property type="match status" value="1"/>
</dbReference>
<keyword evidence="6 8" id="KW-0030">Aminoacyl-tRNA synthetase</keyword>
<keyword evidence="4 8" id="KW-0067">ATP-binding</keyword>
<dbReference type="HAMAP" id="MF_00140_B">
    <property type="entry name" value="Trp_tRNA_synth_B"/>
    <property type="match status" value="1"/>
</dbReference>
<evidence type="ECO:0000256" key="4">
    <source>
        <dbReference type="ARBA" id="ARBA00022840"/>
    </source>
</evidence>
<feature type="binding site" evidence="8">
    <location>
        <begin position="10"/>
        <end position="12"/>
    </location>
    <ligand>
        <name>ATP</name>
        <dbReference type="ChEBI" id="CHEBI:30616"/>
    </ligand>
</feature>
<accession>A0ABR5SM93</accession>
<dbReference type="InterPro" id="IPR001412">
    <property type="entry name" value="aa-tRNA-synth_I_CS"/>
</dbReference>
<comment type="caution">
    <text evidence="10">The sequence shown here is derived from an EMBL/GenBank/DDBJ whole genome shotgun (WGS) entry which is preliminary data.</text>
</comment>
<comment type="subunit">
    <text evidence="8">Homodimer.</text>
</comment>
<proteinExistence type="inferred from homology"/>
<dbReference type="InterPro" id="IPR002306">
    <property type="entry name" value="Trp-tRNA-ligase"/>
</dbReference>
<dbReference type="GO" id="GO:0004830">
    <property type="term" value="F:tryptophan-tRNA ligase activity"/>
    <property type="evidence" value="ECO:0007669"/>
    <property type="project" value="UniProtKB-EC"/>
</dbReference>
<dbReference type="PANTHER" id="PTHR43766">
    <property type="entry name" value="TRYPTOPHAN--TRNA LIGASE, MITOCHONDRIAL"/>
    <property type="match status" value="1"/>
</dbReference>
<evidence type="ECO:0000313" key="10">
    <source>
        <dbReference type="EMBL" id="KWT91801.1"/>
    </source>
</evidence>
<feature type="binding site" evidence="8">
    <location>
        <position position="137"/>
    </location>
    <ligand>
        <name>L-tryptophan</name>
        <dbReference type="ChEBI" id="CHEBI:57912"/>
    </ligand>
</feature>
<dbReference type="PRINTS" id="PR01039">
    <property type="entry name" value="TRNASYNTHTRP"/>
</dbReference>
<evidence type="ECO:0000256" key="7">
    <source>
        <dbReference type="ARBA" id="ARBA00049929"/>
    </source>
</evidence>
<feature type="short sequence motif" description="'HIGH' region" evidence="8">
    <location>
        <begin position="11"/>
        <end position="19"/>
    </location>
</feature>
<keyword evidence="3 8" id="KW-0547">Nucleotide-binding</keyword>
<feature type="short sequence motif" description="'KMSKS' region" evidence="8">
    <location>
        <begin position="195"/>
        <end position="199"/>
    </location>
</feature>
<comment type="similarity">
    <text evidence="1 8 9">Belongs to the class-I aminoacyl-tRNA synthetase family.</text>
</comment>
<dbReference type="Proteomes" id="UP000060487">
    <property type="component" value="Unassembled WGS sequence"/>
</dbReference>
<evidence type="ECO:0000256" key="2">
    <source>
        <dbReference type="ARBA" id="ARBA00022598"/>
    </source>
</evidence>
<dbReference type="Gene3D" id="1.10.240.10">
    <property type="entry name" value="Tyrosyl-Transfer RNA Synthetase"/>
    <property type="match status" value="1"/>
</dbReference>